<dbReference type="InterPro" id="IPR021074">
    <property type="entry name" value="Formate_DH_dsu"/>
</dbReference>
<dbReference type="RefSeq" id="WP_238384254.1">
    <property type="nucleotide sequence ID" value="NZ_JALBUU010000028.1"/>
</dbReference>
<gene>
    <name evidence="1" type="ORF">MON41_16670</name>
</gene>
<organism evidence="1 2">
    <name type="scientific">Teichococcus vastitatis</name>
    <dbReference type="NCBI Taxonomy" id="2307076"/>
    <lineage>
        <taxon>Bacteria</taxon>
        <taxon>Pseudomonadati</taxon>
        <taxon>Pseudomonadota</taxon>
        <taxon>Alphaproteobacteria</taxon>
        <taxon>Acetobacterales</taxon>
        <taxon>Roseomonadaceae</taxon>
        <taxon>Roseomonas</taxon>
    </lineage>
</organism>
<sequence length="85" mass="9094">MANQIAAFFASYPEREAVAGIRDHLHAFWTPRMIETLRADAADGAEIDLHHLVRSALEPAPAGEDPVEKVIAGPDELGSMVSDAG</sequence>
<protein>
    <submittedName>
        <fullName evidence="1">Formate dehydrogenase subunit delta</fullName>
    </submittedName>
</protein>
<accession>A0ABS9W9C3</accession>
<keyword evidence="2" id="KW-1185">Reference proteome</keyword>
<evidence type="ECO:0000313" key="2">
    <source>
        <dbReference type="Proteomes" id="UP001201985"/>
    </source>
</evidence>
<proteinExistence type="predicted"/>
<dbReference type="EMBL" id="JALBUU010000028">
    <property type="protein sequence ID" value="MCI0755355.1"/>
    <property type="molecule type" value="Genomic_DNA"/>
</dbReference>
<dbReference type="Pfam" id="PF11390">
    <property type="entry name" value="FdsD"/>
    <property type="match status" value="1"/>
</dbReference>
<dbReference type="Proteomes" id="UP001201985">
    <property type="component" value="Unassembled WGS sequence"/>
</dbReference>
<name>A0ABS9W9C3_9PROT</name>
<evidence type="ECO:0000313" key="1">
    <source>
        <dbReference type="EMBL" id="MCI0755355.1"/>
    </source>
</evidence>
<reference evidence="1 2" key="1">
    <citation type="submission" date="2022-03" db="EMBL/GenBank/DDBJ databases">
        <title>Complete genome analysis of Roseomonas KG 17.1 : a prolific producer of plant growth promoters.</title>
        <authorList>
            <person name="Saadouli I."/>
            <person name="Najjari A."/>
            <person name="Mosbah A."/>
            <person name="Ouzari H.I."/>
        </authorList>
    </citation>
    <scope>NUCLEOTIDE SEQUENCE [LARGE SCALE GENOMIC DNA]</scope>
    <source>
        <strain evidence="1 2">KG17-1</strain>
    </source>
</reference>
<comment type="caution">
    <text evidence="1">The sequence shown here is derived from an EMBL/GenBank/DDBJ whole genome shotgun (WGS) entry which is preliminary data.</text>
</comment>